<dbReference type="HAMAP" id="MF_00363">
    <property type="entry name" value="UPF0154"/>
    <property type="match status" value="1"/>
</dbReference>
<accession>A0A6N8U0T2</accession>
<keyword evidence="8" id="KW-1185">Reference proteome</keyword>
<protein>
    <recommendedName>
        <fullName evidence="6">UPF0154 protein GQ671_01345</fullName>
    </recommendedName>
</protein>
<evidence type="ECO:0000256" key="4">
    <source>
        <dbReference type="ARBA" id="ARBA00022989"/>
    </source>
</evidence>
<dbReference type="Pfam" id="PF03672">
    <property type="entry name" value="UPF0154"/>
    <property type="match status" value="1"/>
</dbReference>
<evidence type="ECO:0000256" key="3">
    <source>
        <dbReference type="ARBA" id="ARBA00022692"/>
    </source>
</evidence>
<evidence type="ECO:0000256" key="6">
    <source>
        <dbReference type="HAMAP-Rule" id="MF_00363"/>
    </source>
</evidence>
<sequence>MDTWIWIVIVTVALIGGIALGFFLARKYMMDYLEKNPPINEEMLRMMMMQMGQKPSQKKINQMMSMMNKSTTDTKSAKDRMKASKK</sequence>
<dbReference type="RefSeq" id="WP_160651566.1">
    <property type="nucleotide sequence ID" value="NZ_JBHRWU010000001.1"/>
</dbReference>
<dbReference type="EMBL" id="WUUK01000001">
    <property type="protein sequence ID" value="MXQ49945.1"/>
    <property type="molecule type" value="Genomic_DNA"/>
</dbReference>
<feature type="transmembrane region" description="Helical" evidence="6">
    <location>
        <begin position="6"/>
        <end position="25"/>
    </location>
</feature>
<dbReference type="Proteomes" id="UP000436284">
    <property type="component" value="Unassembled WGS sequence"/>
</dbReference>
<dbReference type="InterPro" id="IPR005359">
    <property type="entry name" value="UPF0154"/>
</dbReference>
<dbReference type="OrthoDB" id="1769076at2"/>
<comment type="similarity">
    <text evidence="2 6">Belongs to the UPF0154 family.</text>
</comment>
<gene>
    <name evidence="7" type="ORF">GQ671_01345</name>
</gene>
<evidence type="ECO:0000256" key="5">
    <source>
        <dbReference type="ARBA" id="ARBA00023136"/>
    </source>
</evidence>
<name>A0A6N8U0T2_9STAP</name>
<keyword evidence="3 6" id="KW-0812">Transmembrane</keyword>
<comment type="caution">
    <text evidence="7">The sequence shown here is derived from an EMBL/GenBank/DDBJ whole genome shotgun (WGS) entry which is preliminary data.</text>
</comment>
<evidence type="ECO:0000313" key="7">
    <source>
        <dbReference type="EMBL" id="MXQ49945.1"/>
    </source>
</evidence>
<keyword evidence="6" id="KW-1003">Cell membrane</keyword>
<keyword evidence="5 6" id="KW-0472">Membrane</keyword>
<evidence type="ECO:0000313" key="8">
    <source>
        <dbReference type="Proteomes" id="UP000436284"/>
    </source>
</evidence>
<reference evidence="7 8" key="1">
    <citation type="submission" date="2019-12" db="EMBL/GenBank/DDBJ databases">
        <title>Salinicoccus cyprini sp. nov., isolated from gastro-intestinal tract of mirror carp, Cyprinus carpio var. specularis, collected from Gobind Sagar Reservoir, Himachal Pradesh, India.</title>
        <authorList>
            <person name="Talwar C."/>
            <person name="Singh A.K."/>
            <person name="Lal R."/>
            <person name="Negi R.K."/>
        </authorList>
    </citation>
    <scope>NUCLEOTIDE SEQUENCE [LARGE SCALE GENOMIC DNA]</scope>
    <source>
        <strain evidence="7 8">J-82</strain>
    </source>
</reference>
<dbReference type="AlphaFoldDB" id="A0A6N8U0T2"/>
<evidence type="ECO:0000256" key="2">
    <source>
        <dbReference type="ARBA" id="ARBA00006694"/>
    </source>
</evidence>
<dbReference type="GO" id="GO:0005886">
    <property type="term" value="C:plasma membrane"/>
    <property type="evidence" value="ECO:0007669"/>
    <property type="project" value="UniProtKB-SubCell"/>
</dbReference>
<proteinExistence type="inferred from homology"/>
<keyword evidence="4 6" id="KW-1133">Transmembrane helix</keyword>
<comment type="subcellular location">
    <subcellularLocation>
        <location evidence="6">Cell membrane</location>
        <topology evidence="6">Single-pass membrane protein</topology>
    </subcellularLocation>
    <subcellularLocation>
        <location evidence="1">Membrane</location>
        <topology evidence="1">Single-pass membrane protein</topology>
    </subcellularLocation>
</comment>
<organism evidence="7 8">
    <name type="scientific">Salinicoccus hispanicus</name>
    <dbReference type="NCBI Taxonomy" id="157225"/>
    <lineage>
        <taxon>Bacteria</taxon>
        <taxon>Bacillati</taxon>
        <taxon>Bacillota</taxon>
        <taxon>Bacilli</taxon>
        <taxon>Bacillales</taxon>
        <taxon>Staphylococcaceae</taxon>
        <taxon>Salinicoccus</taxon>
    </lineage>
</organism>
<evidence type="ECO:0000256" key="1">
    <source>
        <dbReference type="ARBA" id="ARBA00004167"/>
    </source>
</evidence>